<keyword evidence="4" id="KW-1185">Reference proteome</keyword>
<proteinExistence type="predicted"/>
<dbReference type="InterPro" id="IPR001638">
    <property type="entry name" value="Solute-binding_3/MltF_N"/>
</dbReference>
<evidence type="ECO:0000259" key="2">
    <source>
        <dbReference type="SMART" id="SM00062"/>
    </source>
</evidence>
<keyword evidence="1" id="KW-0732">Signal</keyword>
<dbReference type="PANTHER" id="PTHR35936">
    <property type="entry name" value="MEMBRANE-BOUND LYTIC MUREIN TRANSGLYCOSYLASE F"/>
    <property type="match status" value="1"/>
</dbReference>
<reference evidence="3" key="1">
    <citation type="submission" date="2016-01" db="EMBL/GenBank/DDBJ databases">
        <authorList>
            <person name="Peeters C."/>
        </authorList>
    </citation>
    <scope>NUCLEOTIDE SEQUENCE [LARGE SCALE GENOMIC DNA]</scope>
    <source>
        <strain evidence="3">LMG 29323</strain>
    </source>
</reference>
<dbReference type="Proteomes" id="UP000054911">
    <property type="component" value="Unassembled WGS sequence"/>
</dbReference>
<comment type="caution">
    <text evidence="3">The sequence shown here is derived from an EMBL/GenBank/DDBJ whole genome shotgun (WGS) entry which is preliminary data.</text>
</comment>
<gene>
    <name evidence="3" type="ORF">AWB80_00602</name>
</gene>
<accession>A0A157ZD45</accession>
<protein>
    <submittedName>
        <fullName evidence="3">Bacterial extracellular solute-binding proteins, family 3</fullName>
    </submittedName>
</protein>
<evidence type="ECO:0000256" key="1">
    <source>
        <dbReference type="ARBA" id="ARBA00022729"/>
    </source>
</evidence>
<organism evidence="3 4">
    <name type="scientific">Caballeronia pedi</name>
    <dbReference type="NCBI Taxonomy" id="1777141"/>
    <lineage>
        <taxon>Bacteria</taxon>
        <taxon>Pseudomonadati</taxon>
        <taxon>Pseudomonadota</taxon>
        <taxon>Betaproteobacteria</taxon>
        <taxon>Burkholderiales</taxon>
        <taxon>Burkholderiaceae</taxon>
        <taxon>Caballeronia</taxon>
    </lineage>
</organism>
<sequence>MRWLAAAVMAVVALSSIPWRKGFGEAQPFAAASARGTLIVAVPSRPAPTLNVGRVDHFARAPEGFAAALAEELGRRAGLPVTLVLAGSDDARDAVRLGRADVAIAGLAFGADTSLAFAPTAYTTGRGMALVLRHGAVRGWRDLAGRSICASRGNPFADDAARRAHANVQRYDRPLDALLAFQAGECTALVDDEYVIRKLLRQPDWAYYRSLPDTLAPARAFIATRGGDVASAMFIERIVNDWRRQRWLATVREDQATQLAFDMFNAQNDLYCH</sequence>
<dbReference type="SMART" id="SM00062">
    <property type="entry name" value="PBPb"/>
    <property type="match status" value="1"/>
</dbReference>
<feature type="domain" description="Solute-binding protein family 3/N-terminal" evidence="2">
    <location>
        <begin position="49"/>
        <end position="251"/>
    </location>
</feature>
<dbReference type="STRING" id="1777141.AWB80_00602"/>
<evidence type="ECO:0000313" key="3">
    <source>
        <dbReference type="EMBL" id="SAK43450.1"/>
    </source>
</evidence>
<dbReference type="AlphaFoldDB" id="A0A157ZD45"/>
<dbReference type="Gene3D" id="3.40.190.10">
    <property type="entry name" value="Periplasmic binding protein-like II"/>
    <property type="match status" value="2"/>
</dbReference>
<dbReference type="SUPFAM" id="SSF53850">
    <property type="entry name" value="Periplasmic binding protein-like II"/>
    <property type="match status" value="1"/>
</dbReference>
<evidence type="ECO:0000313" key="4">
    <source>
        <dbReference type="Proteomes" id="UP000054911"/>
    </source>
</evidence>
<dbReference type="EMBL" id="FCOE02000002">
    <property type="protein sequence ID" value="SAK43450.1"/>
    <property type="molecule type" value="Genomic_DNA"/>
</dbReference>
<name>A0A157ZD45_9BURK</name>